<feature type="compositionally biased region" description="Polar residues" evidence="1">
    <location>
        <begin position="22"/>
        <end position="35"/>
    </location>
</feature>
<feature type="region of interest" description="Disordered" evidence="1">
    <location>
        <begin position="1"/>
        <end position="56"/>
    </location>
</feature>
<dbReference type="EnsemblPlants" id="KQK20441">
    <property type="protein sequence ID" value="KQK20441"/>
    <property type="gene ID" value="BRADI_1g54502v3"/>
</dbReference>
<feature type="region of interest" description="Disordered" evidence="1">
    <location>
        <begin position="68"/>
        <end position="93"/>
    </location>
</feature>
<organism evidence="2">
    <name type="scientific">Brachypodium distachyon</name>
    <name type="common">Purple false brome</name>
    <name type="synonym">Trachynia distachya</name>
    <dbReference type="NCBI Taxonomy" id="15368"/>
    <lineage>
        <taxon>Eukaryota</taxon>
        <taxon>Viridiplantae</taxon>
        <taxon>Streptophyta</taxon>
        <taxon>Embryophyta</taxon>
        <taxon>Tracheophyta</taxon>
        <taxon>Spermatophyta</taxon>
        <taxon>Magnoliopsida</taxon>
        <taxon>Liliopsida</taxon>
        <taxon>Poales</taxon>
        <taxon>Poaceae</taxon>
        <taxon>BOP clade</taxon>
        <taxon>Pooideae</taxon>
        <taxon>Stipodae</taxon>
        <taxon>Brachypodieae</taxon>
        <taxon>Brachypodium</taxon>
    </lineage>
</organism>
<keyword evidence="4" id="KW-1185">Reference proteome</keyword>
<gene>
    <name evidence="2" type="ORF">BRADI_1g54502v3</name>
</gene>
<dbReference type="AlphaFoldDB" id="A0A0Q3LBF7"/>
<reference evidence="3" key="3">
    <citation type="submission" date="2018-08" db="UniProtKB">
        <authorList>
            <consortium name="EnsemblPlants"/>
        </authorList>
    </citation>
    <scope>IDENTIFICATION</scope>
    <source>
        <strain evidence="3">cv. Bd21</strain>
    </source>
</reference>
<dbReference type="Proteomes" id="UP000008810">
    <property type="component" value="Chromosome 1"/>
</dbReference>
<dbReference type="Gramene" id="KQK20441">
    <property type="protein sequence ID" value="KQK20441"/>
    <property type="gene ID" value="BRADI_1g54502v3"/>
</dbReference>
<accession>A0A0Q3LBF7</accession>
<evidence type="ECO:0000313" key="4">
    <source>
        <dbReference type="Proteomes" id="UP000008810"/>
    </source>
</evidence>
<feature type="region of interest" description="Disordered" evidence="1">
    <location>
        <begin position="118"/>
        <end position="140"/>
    </location>
</feature>
<feature type="compositionally biased region" description="Basic and acidic residues" evidence="1">
    <location>
        <begin position="1"/>
        <end position="12"/>
    </location>
</feature>
<reference evidence="2 3" key="1">
    <citation type="journal article" date="2010" name="Nature">
        <title>Genome sequencing and analysis of the model grass Brachypodium distachyon.</title>
        <authorList>
            <consortium name="International Brachypodium Initiative"/>
        </authorList>
    </citation>
    <scope>NUCLEOTIDE SEQUENCE [LARGE SCALE GENOMIC DNA]</scope>
    <source>
        <strain evidence="2 3">Bd21</strain>
    </source>
</reference>
<reference evidence="2" key="2">
    <citation type="submission" date="2017-06" db="EMBL/GenBank/DDBJ databases">
        <title>WGS assembly of Brachypodium distachyon.</title>
        <authorList>
            <consortium name="The International Brachypodium Initiative"/>
            <person name="Lucas S."/>
            <person name="Harmon-Smith M."/>
            <person name="Lail K."/>
            <person name="Tice H."/>
            <person name="Grimwood J."/>
            <person name="Bruce D."/>
            <person name="Barry K."/>
            <person name="Shu S."/>
            <person name="Lindquist E."/>
            <person name="Wang M."/>
            <person name="Pitluck S."/>
            <person name="Vogel J.P."/>
            <person name="Garvin D.F."/>
            <person name="Mockler T.C."/>
            <person name="Schmutz J."/>
            <person name="Rokhsar D."/>
            <person name="Bevan M.W."/>
        </authorList>
    </citation>
    <scope>NUCLEOTIDE SEQUENCE</scope>
    <source>
        <strain evidence="2">Bd21</strain>
    </source>
</reference>
<dbReference type="InParanoid" id="A0A0Q3LBF7"/>
<proteinExistence type="predicted"/>
<name>A0A0Q3LBF7_BRADI</name>
<sequence length="218" mass="24886">MDKGEKSSRDLSCKPPTRRGELQTTMGGATRQPQVGQRRACHQRRRNNPDPGEEPKIQADAATLDNCSLLPGTGVPTTARAEPSHHLQHVRHATCCAKRTPIATRRRRPRIRPDQPLWRRSTGRELGGARAGAPRVASRETKRDRGRLELVLYDAEDLQKFKKYSPQLQSHCHVIVPCCTVADCRCRAVEDRFVQWLYGLIFYPFSRRCQLQIKRITK</sequence>
<dbReference type="EMBL" id="CM000880">
    <property type="protein sequence ID" value="KQK20441.1"/>
    <property type="molecule type" value="Genomic_DNA"/>
</dbReference>
<evidence type="ECO:0000313" key="3">
    <source>
        <dbReference type="EnsemblPlants" id="KQK20441"/>
    </source>
</evidence>
<evidence type="ECO:0000256" key="1">
    <source>
        <dbReference type="SAM" id="MobiDB-lite"/>
    </source>
</evidence>
<protein>
    <submittedName>
        <fullName evidence="2 3">Uncharacterized protein</fullName>
    </submittedName>
</protein>
<evidence type="ECO:0000313" key="2">
    <source>
        <dbReference type="EMBL" id="KQK20441.1"/>
    </source>
</evidence>